<evidence type="ECO:0000313" key="10">
    <source>
        <dbReference type="EMBL" id="SFF64071.1"/>
    </source>
</evidence>
<dbReference type="GO" id="GO:0048472">
    <property type="term" value="F:threonine-phosphate decarboxylase activity"/>
    <property type="evidence" value="ECO:0007669"/>
    <property type="project" value="InterPro"/>
</dbReference>
<comment type="subcellular location">
    <subcellularLocation>
        <location evidence="1 9">Cell membrane</location>
        <topology evidence="1 9">Multi-pass membrane protein</topology>
    </subcellularLocation>
</comment>
<dbReference type="Pfam" id="PF03186">
    <property type="entry name" value="CobD_Cbib"/>
    <property type="match status" value="1"/>
</dbReference>
<organism evidence="10 11">
    <name type="scientific">Planifilum fulgidum</name>
    <dbReference type="NCBI Taxonomy" id="201973"/>
    <lineage>
        <taxon>Bacteria</taxon>
        <taxon>Bacillati</taxon>
        <taxon>Bacillota</taxon>
        <taxon>Bacilli</taxon>
        <taxon>Bacillales</taxon>
        <taxon>Thermoactinomycetaceae</taxon>
        <taxon>Planifilum</taxon>
    </lineage>
</organism>
<feature type="transmembrane region" description="Helical" evidence="9">
    <location>
        <begin position="305"/>
        <end position="327"/>
    </location>
</feature>
<proteinExistence type="inferred from homology"/>
<name>A0A1I2KG39_9BACL</name>
<keyword evidence="8 9" id="KW-0472">Membrane</keyword>
<comment type="caution">
    <text evidence="9">Lacks conserved residue(s) required for the propagation of feature annotation.</text>
</comment>
<keyword evidence="11" id="KW-1185">Reference proteome</keyword>
<dbReference type="GO" id="GO:0015420">
    <property type="term" value="F:ABC-type vitamin B12 transporter activity"/>
    <property type="evidence" value="ECO:0007669"/>
    <property type="project" value="UniProtKB-UniRule"/>
</dbReference>
<gene>
    <name evidence="9" type="primary">cobD</name>
    <name evidence="10" type="ORF">SAMN04488025_101117</name>
</gene>
<dbReference type="OrthoDB" id="9811967at2"/>
<evidence type="ECO:0000313" key="11">
    <source>
        <dbReference type="Proteomes" id="UP000198661"/>
    </source>
</evidence>
<comment type="function">
    <text evidence="9">Converts cobyric acid to cobinamide by the addition of aminopropanol on the F carboxylic group.</text>
</comment>
<keyword evidence="6 9" id="KW-0812">Transmembrane</keyword>
<comment type="pathway">
    <text evidence="2 9">Cofactor biosynthesis; adenosylcobalamin biosynthesis.</text>
</comment>
<reference evidence="10 11" key="1">
    <citation type="submission" date="2016-10" db="EMBL/GenBank/DDBJ databases">
        <authorList>
            <person name="de Groot N.N."/>
        </authorList>
    </citation>
    <scope>NUCLEOTIDE SEQUENCE [LARGE SCALE GENOMIC DNA]</scope>
    <source>
        <strain evidence="10 11">DSM 44945</strain>
    </source>
</reference>
<feature type="transmembrane region" description="Helical" evidence="9">
    <location>
        <begin position="61"/>
        <end position="85"/>
    </location>
</feature>
<dbReference type="AlphaFoldDB" id="A0A1I2KG39"/>
<evidence type="ECO:0000256" key="2">
    <source>
        <dbReference type="ARBA" id="ARBA00004953"/>
    </source>
</evidence>
<dbReference type="Proteomes" id="UP000198661">
    <property type="component" value="Unassembled WGS sequence"/>
</dbReference>
<protein>
    <recommendedName>
        <fullName evidence="9">Cobalamin biosynthesis protein CobD</fullName>
    </recommendedName>
</protein>
<dbReference type="EMBL" id="FOOK01000001">
    <property type="protein sequence ID" value="SFF64071.1"/>
    <property type="molecule type" value="Genomic_DNA"/>
</dbReference>
<dbReference type="HAMAP" id="MF_00024">
    <property type="entry name" value="CobD_CbiB"/>
    <property type="match status" value="1"/>
</dbReference>
<dbReference type="GO" id="GO:0009236">
    <property type="term" value="P:cobalamin biosynthetic process"/>
    <property type="evidence" value="ECO:0007669"/>
    <property type="project" value="UniProtKB-UniRule"/>
</dbReference>
<dbReference type="STRING" id="201973.SAMN04488025_101117"/>
<keyword evidence="5 9" id="KW-0169">Cobalamin biosynthesis</keyword>
<evidence type="ECO:0000256" key="7">
    <source>
        <dbReference type="ARBA" id="ARBA00022989"/>
    </source>
</evidence>
<dbReference type="GO" id="GO:0005886">
    <property type="term" value="C:plasma membrane"/>
    <property type="evidence" value="ECO:0007669"/>
    <property type="project" value="UniProtKB-SubCell"/>
</dbReference>
<dbReference type="PANTHER" id="PTHR34308">
    <property type="entry name" value="COBALAMIN BIOSYNTHESIS PROTEIN CBIB"/>
    <property type="match status" value="1"/>
</dbReference>
<comment type="similarity">
    <text evidence="3 9">Belongs to the CobD/CbiB family.</text>
</comment>
<dbReference type="RefSeq" id="WP_092035384.1">
    <property type="nucleotide sequence ID" value="NZ_FOOK01000001.1"/>
</dbReference>
<dbReference type="NCBIfam" id="TIGR00380">
    <property type="entry name" value="cobal_cbiB"/>
    <property type="match status" value="1"/>
</dbReference>
<dbReference type="InterPro" id="IPR004485">
    <property type="entry name" value="Cobalamin_biosynth_CobD/CbiB"/>
</dbReference>
<evidence type="ECO:0000256" key="8">
    <source>
        <dbReference type="ARBA" id="ARBA00023136"/>
    </source>
</evidence>
<evidence type="ECO:0000256" key="4">
    <source>
        <dbReference type="ARBA" id="ARBA00022475"/>
    </source>
</evidence>
<accession>A0A1I2KG39</accession>
<keyword evidence="4 9" id="KW-1003">Cell membrane</keyword>
<keyword evidence="7 9" id="KW-1133">Transmembrane helix</keyword>
<evidence type="ECO:0000256" key="6">
    <source>
        <dbReference type="ARBA" id="ARBA00022692"/>
    </source>
</evidence>
<evidence type="ECO:0000256" key="9">
    <source>
        <dbReference type="HAMAP-Rule" id="MF_00024"/>
    </source>
</evidence>
<evidence type="ECO:0000256" key="1">
    <source>
        <dbReference type="ARBA" id="ARBA00004651"/>
    </source>
</evidence>
<dbReference type="UniPathway" id="UPA00148"/>
<sequence length="337" mass="37235">MKTALLLLAAYGLDRILGDPRWLPHPVVGMGKAISAVERALRRLIGFLGRRGLATSWTVRLLGCFLPLTVAGGVYLLATLAVGWVERRTEWGAWLMEVFLLWTTVATKGLADEAKEVDRALAAGDLSAARRRLKRIVGRDTDRLDEPEIVRGAVETVAENIVDAVTSPLFYAAIGGAPLAMAYRAVNTLDSMVGYRNERYRDLGWASARLDDGANWLPARLTVVPMLLAFRMLGRDWRRAWRIFRRDGRKHPSPNSGIPESLMAGGLGIRLGGINTYGGVTSRRPHLGDPVFPKRREHIGEALRVLHWTTLLYVALLGLVCLFASGLETVWPLLLRG</sequence>
<evidence type="ECO:0000256" key="3">
    <source>
        <dbReference type="ARBA" id="ARBA00006263"/>
    </source>
</evidence>
<evidence type="ECO:0000256" key="5">
    <source>
        <dbReference type="ARBA" id="ARBA00022573"/>
    </source>
</evidence>
<dbReference type="PANTHER" id="PTHR34308:SF1">
    <property type="entry name" value="COBALAMIN BIOSYNTHESIS PROTEIN CBIB"/>
    <property type="match status" value="1"/>
</dbReference>